<reference evidence="13" key="1">
    <citation type="submission" date="2010-02" db="EMBL/GenBank/DDBJ databases">
        <title>Complete sequence of Ferroglobus placidus DSM 10642.</title>
        <authorList>
            <consortium name="US DOE Joint Genome Institute"/>
            <person name="Lucas S."/>
            <person name="Copeland A."/>
            <person name="Lapidus A."/>
            <person name="Cheng J.-F."/>
            <person name="Bruce D."/>
            <person name="Goodwin L."/>
            <person name="Pitluck S."/>
            <person name="Saunders E."/>
            <person name="Brettin T."/>
            <person name="Detter J.C."/>
            <person name="Han C."/>
            <person name="Tapia R."/>
            <person name="Larimer F."/>
            <person name="Land M."/>
            <person name="Hauser L."/>
            <person name="Kyrpides N."/>
            <person name="Ivanova N."/>
            <person name="Holmes D."/>
            <person name="Lovley D."/>
            <person name="Kyrpides N."/>
            <person name="Anderson I.J."/>
            <person name="Woyke T."/>
        </authorList>
    </citation>
    <scope>NUCLEOTIDE SEQUENCE [LARGE SCALE GENOMIC DNA]</scope>
    <source>
        <strain evidence="13">DSM 10642 / AEDII12DO</strain>
    </source>
</reference>
<protein>
    <recommendedName>
        <fullName evidence="8 10">NH(3)-dependent NAD(+) synthetase</fullName>
        <ecNumber evidence="8 10">6.3.1.5</ecNumber>
    </recommendedName>
</protein>
<feature type="binding site" evidence="8">
    <location>
        <position position="150"/>
    </location>
    <ligand>
        <name>deamido-NAD(+)</name>
        <dbReference type="ChEBI" id="CHEBI:58437"/>
        <note>ligand shared between two neighboring subunits</note>
    </ligand>
</feature>
<comment type="similarity">
    <text evidence="1 8 9">Belongs to the NAD synthetase family.</text>
</comment>
<dbReference type="NCBIfam" id="TIGR00552">
    <property type="entry name" value="nadE"/>
    <property type="match status" value="1"/>
</dbReference>
<keyword evidence="5 8" id="KW-0067">ATP-binding</keyword>
<keyword evidence="6 8" id="KW-0460">Magnesium</keyword>
<dbReference type="Proteomes" id="UP000002613">
    <property type="component" value="Chromosome"/>
</dbReference>
<dbReference type="GO" id="GO:0004359">
    <property type="term" value="F:glutaminase activity"/>
    <property type="evidence" value="ECO:0007669"/>
    <property type="project" value="InterPro"/>
</dbReference>
<dbReference type="STRING" id="589924.Ferp_0725"/>
<dbReference type="GO" id="GO:0009435">
    <property type="term" value="P:NAD+ biosynthetic process"/>
    <property type="evidence" value="ECO:0007669"/>
    <property type="project" value="UniProtKB-UniRule"/>
</dbReference>
<evidence type="ECO:0000256" key="6">
    <source>
        <dbReference type="ARBA" id="ARBA00022842"/>
    </source>
</evidence>
<feature type="binding site" description="in other chain" evidence="8">
    <location>
        <position position="110"/>
    </location>
    <ligand>
        <name>deamido-NAD(+)</name>
        <dbReference type="ChEBI" id="CHEBI:58437"/>
        <note>ligand shared between two neighboring subunits</note>
    </ligand>
</feature>
<feature type="domain" description="NAD/GMP synthase" evidence="11">
    <location>
        <begin position="6"/>
        <end position="245"/>
    </location>
</feature>
<dbReference type="GeneID" id="8778229"/>
<feature type="binding site" evidence="8">
    <location>
        <position position="159"/>
    </location>
    <ligand>
        <name>ATP</name>
        <dbReference type="ChEBI" id="CHEBI:30616"/>
    </ligand>
</feature>
<dbReference type="CDD" id="cd00553">
    <property type="entry name" value="NAD_synthase"/>
    <property type="match status" value="1"/>
</dbReference>
<evidence type="ECO:0000256" key="10">
    <source>
        <dbReference type="RuleBase" id="RU003812"/>
    </source>
</evidence>
<keyword evidence="2 8" id="KW-0436">Ligase</keyword>
<comment type="pathway">
    <text evidence="8">Cofactor biosynthesis; NAD(+) biosynthesis; NAD(+) from deamido-NAD(+) (ammonia route): step 1/1.</text>
</comment>
<evidence type="ECO:0000313" key="12">
    <source>
        <dbReference type="EMBL" id="ADC64895.1"/>
    </source>
</evidence>
<organism evidence="12 13">
    <name type="scientific">Ferroglobus placidus (strain DSM 10642 / AEDII12DO)</name>
    <dbReference type="NCBI Taxonomy" id="589924"/>
    <lineage>
        <taxon>Archaea</taxon>
        <taxon>Methanobacteriati</taxon>
        <taxon>Methanobacteriota</taxon>
        <taxon>Archaeoglobi</taxon>
        <taxon>Archaeoglobales</taxon>
        <taxon>Archaeoglobaceae</taxon>
        <taxon>Ferroglobus</taxon>
    </lineage>
</organism>
<name>D3RWN2_FERPA</name>
<dbReference type="Pfam" id="PF02540">
    <property type="entry name" value="NAD_synthase"/>
    <property type="match status" value="1"/>
</dbReference>
<feature type="binding site" evidence="8">
    <location>
        <position position="135"/>
    </location>
    <ligand>
        <name>Mg(2+)</name>
        <dbReference type="ChEBI" id="CHEBI:18420"/>
    </ligand>
</feature>
<dbReference type="GO" id="GO:0046872">
    <property type="term" value="F:metal ion binding"/>
    <property type="evidence" value="ECO:0007669"/>
    <property type="project" value="UniProtKB-KW"/>
</dbReference>
<dbReference type="NCBIfam" id="NF010587">
    <property type="entry name" value="PRK13980.1"/>
    <property type="match status" value="1"/>
</dbReference>
<dbReference type="RefSeq" id="WP_012965239.1">
    <property type="nucleotide sequence ID" value="NC_013849.1"/>
</dbReference>
<dbReference type="KEGG" id="fpl:Ferp_0725"/>
<evidence type="ECO:0000256" key="1">
    <source>
        <dbReference type="ARBA" id="ARBA00005859"/>
    </source>
</evidence>
<evidence type="ECO:0000256" key="2">
    <source>
        <dbReference type="ARBA" id="ARBA00022598"/>
    </source>
</evidence>
<dbReference type="PaxDb" id="589924-Ferp_0725"/>
<dbReference type="GO" id="GO:0008795">
    <property type="term" value="F:NAD+ synthase activity"/>
    <property type="evidence" value="ECO:0007669"/>
    <property type="project" value="UniProtKB-UniRule"/>
</dbReference>
<dbReference type="InterPro" id="IPR022926">
    <property type="entry name" value="NH(3)-dep_NAD(+)_synth"/>
</dbReference>
<dbReference type="GO" id="GO:0003952">
    <property type="term" value="F:NAD+ synthase (glutamine-hydrolyzing) activity"/>
    <property type="evidence" value="ECO:0007669"/>
    <property type="project" value="InterPro"/>
</dbReference>
<feature type="binding site" evidence="8">
    <location>
        <position position="34"/>
    </location>
    <ligand>
        <name>Mg(2+)</name>
        <dbReference type="ChEBI" id="CHEBI:18420"/>
    </ligand>
</feature>
<accession>D3RWN2</accession>
<proteinExistence type="inferred from homology"/>
<keyword evidence="13" id="KW-1185">Reference proteome</keyword>
<reference evidence="12 13" key="2">
    <citation type="journal article" date="2011" name="Stand. Genomic Sci.">
        <title>Complete genome sequence of Ferroglobus placidus AEDII12DO.</title>
        <authorList>
            <person name="Anderson I."/>
            <person name="Risso C."/>
            <person name="Holmes D."/>
            <person name="Lucas S."/>
            <person name="Copeland A."/>
            <person name="Lapidus A."/>
            <person name="Cheng J.F."/>
            <person name="Bruce D."/>
            <person name="Goodwin L."/>
            <person name="Pitluck S."/>
            <person name="Saunders E."/>
            <person name="Brettin T."/>
            <person name="Detter J.C."/>
            <person name="Han C."/>
            <person name="Tapia R."/>
            <person name="Larimer F."/>
            <person name="Land M."/>
            <person name="Hauser L."/>
            <person name="Woyke T."/>
            <person name="Lovley D."/>
            <person name="Kyrpides N."/>
            <person name="Ivanova N."/>
        </authorList>
    </citation>
    <scope>NUCLEOTIDE SEQUENCE [LARGE SCALE GENOMIC DNA]</scope>
    <source>
        <strain evidence="13">DSM 10642 / AEDII12DO</strain>
    </source>
</reference>
<dbReference type="GO" id="GO:0005524">
    <property type="term" value="F:ATP binding"/>
    <property type="evidence" value="ECO:0007669"/>
    <property type="project" value="UniProtKB-UniRule"/>
</dbReference>
<dbReference type="eggNOG" id="arCOG00069">
    <property type="taxonomic scope" value="Archaea"/>
</dbReference>
<dbReference type="UniPathway" id="UPA00253">
    <property type="reaction ID" value="UER00333"/>
</dbReference>
<feature type="binding site" evidence="8">
    <location>
        <position position="181"/>
    </location>
    <ligand>
        <name>ATP</name>
        <dbReference type="ChEBI" id="CHEBI:30616"/>
    </ligand>
</feature>
<dbReference type="InterPro" id="IPR022310">
    <property type="entry name" value="NAD/GMP_synthase"/>
</dbReference>
<dbReference type="Gene3D" id="3.40.50.620">
    <property type="entry name" value="HUPs"/>
    <property type="match status" value="1"/>
</dbReference>
<dbReference type="HOGENOM" id="CLU_059327_1_1_2"/>
<evidence type="ECO:0000256" key="8">
    <source>
        <dbReference type="HAMAP-Rule" id="MF_00193"/>
    </source>
</evidence>
<keyword evidence="4 8" id="KW-0547">Nucleotide-binding</keyword>
<comment type="subunit">
    <text evidence="8">Homodimer.</text>
</comment>
<dbReference type="GO" id="GO:0005737">
    <property type="term" value="C:cytoplasm"/>
    <property type="evidence" value="ECO:0007669"/>
    <property type="project" value="InterPro"/>
</dbReference>
<evidence type="ECO:0000313" key="13">
    <source>
        <dbReference type="Proteomes" id="UP000002613"/>
    </source>
</evidence>
<feature type="binding site" description="in other chain" evidence="8">
    <location>
        <position position="143"/>
    </location>
    <ligand>
        <name>deamido-NAD(+)</name>
        <dbReference type="ChEBI" id="CHEBI:58437"/>
        <note>ligand shared between two neighboring subunits</note>
    </ligand>
</feature>
<dbReference type="EMBL" id="CP001899">
    <property type="protein sequence ID" value="ADC64895.1"/>
    <property type="molecule type" value="Genomic_DNA"/>
</dbReference>
<sequence length="256" mass="28444">MWDKVAERIEEFIRKKVDEAKANGVVVGVSGGVDSATVAFLSARALGKDRVLGVIMPEKGVTPEEDIEDAAEVCRILGIDHRVVFINEIVESFISKLGSDGKALANIKPRVRMTILYFFANKHNLLVAGTGNKSELRIGYFTKYGDGGVDFLPIGDLYKTEVWELAKYLGVPERIIKKKPSARLWKGQTDEDEIGLSYKRLDSILKSIESGVPVEKIPEVAGVTKEEVERVLKLIERSRHKREMPPIAPVRALIDS</sequence>
<dbReference type="InterPro" id="IPR014729">
    <property type="entry name" value="Rossmann-like_a/b/a_fold"/>
</dbReference>
<evidence type="ECO:0000259" key="11">
    <source>
        <dbReference type="Pfam" id="PF02540"/>
    </source>
</evidence>
<comment type="function">
    <text evidence="8">Catalyzes the ATP-dependent amidation of deamido-NAD to form NAD. Uses ammonia as a nitrogen source.</text>
</comment>
<dbReference type="PANTHER" id="PTHR23090">
    <property type="entry name" value="NH 3 /GLUTAMINE-DEPENDENT NAD + SYNTHETASE"/>
    <property type="match status" value="1"/>
</dbReference>
<dbReference type="InterPro" id="IPR003694">
    <property type="entry name" value="NAD_synthase"/>
</dbReference>
<evidence type="ECO:0000256" key="9">
    <source>
        <dbReference type="RuleBase" id="RU003811"/>
    </source>
</evidence>
<evidence type="ECO:0000256" key="3">
    <source>
        <dbReference type="ARBA" id="ARBA00022723"/>
    </source>
</evidence>
<dbReference type="FunFam" id="3.40.50.620:FF:000106">
    <property type="entry name" value="Glutamine-dependent NAD(+) synthetase"/>
    <property type="match status" value="1"/>
</dbReference>
<evidence type="ECO:0000256" key="5">
    <source>
        <dbReference type="ARBA" id="ARBA00022840"/>
    </source>
</evidence>
<keyword evidence="3 8" id="KW-0479">Metal-binding</keyword>
<evidence type="ECO:0000256" key="4">
    <source>
        <dbReference type="ARBA" id="ARBA00022741"/>
    </source>
</evidence>
<dbReference type="OrthoDB" id="39312at2157"/>
<feature type="binding site" evidence="8">
    <location>
        <position position="130"/>
    </location>
    <ligand>
        <name>ATP</name>
        <dbReference type="ChEBI" id="CHEBI:30616"/>
    </ligand>
</feature>
<dbReference type="AlphaFoldDB" id="D3RWN2"/>
<dbReference type="EC" id="6.3.1.5" evidence="8 10"/>
<evidence type="ECO:0000256" key="7">
    <source>
        <dbReference type="ARBA" id="ARBA00023027"/>
    </source>
</evidence>
<gene>
    <name evidence="8" type="primary">nadE</name>
    <name evidence="12" type="ordered locus">Ferp_0725</name>
</gene>
<dbReference type="HAMAP" id="MF_00193">
    <property type="entry name" value="NadE_ammonia_dep"/>
    <property type="match status" value="1"/>
</dbReference>
<feature type="binding site" evidence="8">
    <location>
        <begin position="28"/>
        <end position="35"/>
    </location>
    <ligand>
        <name>ATP</name>
        <dbReference type="ChEBI" id="CHEBI:30616"/>
    </ligand>
</feature>
<comment type="catalytic activity">
    <reaction evidence="8 10">
        <text>deamido-NAD(+) + NH4(+) + ATP = AMP + diphosphate + NAD(+) + H(+)</text>
        <dbReference type="Rhea" id="RHEA:21188"/>
        <dbReference type="ChEBI" id="CHEBI:15378"/>
        <dbReference type="ChEBI" id="CHEBI:28938"/>
        <dbReference type="ChEBI" id="CHEBI:30616"/>
        <dbReference type="ChEBI" id="CHEBI:33019"/>
        <dbReference type="ChEBI" id="CHEBI:57540"/>
        <dbReference type="ChEBI" id="CHEBI:58437"/>
        <dbReference type="ChEBI" id="CHEBI:456215"/>
        <dbReference type="EC" id="6.3.1.5"/>
    </reaction>
</comment>
<keyword evidence="7 8" id="KW-0520">NAD</keyword>
<feature type="binding site" description="in other chain" evidence="8">
    <location>
        <begin position="240"/>
        <end position="241"/>
    </location>
    <ligand>
        <name>deamido-NAD(+)</name>
        <dbReference type="ChEBI" id="CHEBI:58437"/>
        <note>ligand shared between two neighboring subunits</note>
    </ligand>
</feature>
<dbReference type="PANTHER" id="PTHR23090:SF9">
    <property type="entry name" value="GLUTAMINE-DEPENDENT NAD(+) SYNTHETASE"/>
    <property type="match status" value="1"/>
</dbReference>
<dbReference type="SUPFAM" id="SSF52402">
    <property type="entry name" value="Adenine nucleotide alpha hydrolases-like"/>
    <property type="match status" value="1"/>
</dbReference>